<protein>
    <submittedName>
        <fullName evidence="1">Uncharacterized protein</fullName>
    </submittedName>
</protein>
<evidence type="ECO:0000313" key="1">
    <source>
        <dbReference type="EMBL" id="USS40175.1"/>
    </source>
</evidence>
<organism evidence="1 2">
    <name type="scientific">Thermococcus aggregans</name>
    <dbReference type="NCBI Taxonomy" id="110163"/>
    <lineage>
        <taxon>Archaea</taxon>
        <taxon>Methanobacteriati</taxon>
        <taxon>Methanobacteriota</taxon>
        <taxon>Thermococci</taxon>
        <taxon>Thermococcales</taxon>
        <taxon>Thermococcaceae</taxon>
        <taxon>Thermococcus</taxon>
    </lineage>
</organism>
<dbReference type="EMBL" id="CP099582">
    <property type="protein sequence ID" value="USS40175.1"/>
    <property type="molecule type" value="Genomic_DNA"/>
</dbReference>
<gene>
    <name evidence="1" type="ORF">NF865_07520</name>
</gene>
<reference evidence="1" key="2">
    <citation type="submission" date="2022-06" db="EMBL/GenBank/DDBJ databases">
        <authorList>
            <person name="Park Y.-J."/>
        </authorList>
    </citation>
    <scope>NUCLEOTIDE SEQUENCE</scope>
    <source>
        <strain evidence="1">TY</strain>
    </source>
</reference>
<dbReference type="KEGG" id="tagg:NF865_07520"/>
<accession>A0A9E7MWM4</accession>
<keyword evidence="2" id="KW-1185">Reference proteome</keyword>
<dbReference type="AlphaFoldDB" id="A0A9E7MWM4"/>
<proteinExistence type="predicted"/>
<evidence type="ECO:0000313" key="2">
    <source>
        <dbReference type="Proteomes" id="UP001055732"/>
    </source>
</evidence>
<name>A0A9E7MWM4_THEAG</name>
<dbReference type="Proteomes" id="UP001055732">
    <property type="component" value="Chromosome"/>
</dbReference>
<dbReference type="RefSeq" id="WP_253304132.1">
    <property type="nucleotide sequence ID" value="NZ_CP099582.1"/>
</dbReference>
<reference evidence="1" key="1">
    <citation type="journal article" date="1998" name="Int. J. Syst. Bacteriol. 48 Pt">
        <title>Thermococcus guaymasensis sp. nov. and Thermococcus aggregans sp. nov., two novel thermophilic archaea isolated from the Guaymas Basin hydrothermal vent site.</title>
        <authorList>
            <person name="Canganella F."/>
            <person name="Jones W.J."/>
            <person name="Gambacorta A."/>
            <person name="Antranikian G."/>
        </authorList>
    </citation>
    <scope>NUCLEOTIDE SEQUENCE</scope>
    <source>
        <strain evidence="1">TY</strain>
    </source>
</reference>
<sequence>MTILNETTLRLKGELYEYAVLGVGNLSFAGETSFRGYQITWGTLKNLTTTGGQRIDFRIQRGNSIIDSFTYWYIPFQLDSYCVSIYTKELPEGEITFVFIHTEGKDLWMVLAKK</sequence>